<dbReference type="Proteomes" id="UP000241118">
    <property type="component" value="Unassembled WGS sequence"/>
</dbReference>
<evidence type="ECO:0000313" key="2">
    <source>
        <dbReference type="Proteomes" id="UP000241118"/>
    </source>
</evidence>
<proteinExistence type="predicted"/>
<dbReference type="AlphaFoldDB" id="A0A2P8ID59"/>
<accession>A0A2P8ID59</accession>
<gene>
    <name evidence="1" type="ORF">B0I31_103160</name>
</gene>
<evidence type="ECO:0000313" key="1">
    <source>
        <dbReference type="EMBL" id="PSL56411.1"/>
    </source>
</evidence>
<dbReference type="EMBL" id="PYAX01000003">
    <property type="protein sequence ID" value="PSL56411.1"/>
    <property type="molecule type" value="Genomic_DNA"/>
</dbReference>
<comment type="caution">
    <text evidence="1">The sequence shown here is derived from an EMBL/GenBank/DDBJ whole genome shotgun (WGS) entry which is preliminary data.</text>
</comment>
<name>A0A2P8ID59_SACCR</name>
<dbReference type="OrthoDB" id="9429585at2"/>
<dbReference type="RefSeq" id="WP_106614882.1">
    <property type="nucleotide sequence ID" value="NZ_PYAX01000003.1"/>
</dbReference>
<reference evidence="1 2" key="1">
    <citation type="submission" date="2018-03" db="EMBL/GenBank/DDBJ databases">
        <title>Genomic Encyclopedia of Type Strains, Phase III (KMG-III): the genomes of soil and plant-associated and newly described type strains.</title>
        <authorList>
            <person name="Whitman W."/>
        </authorList>
    </citation>
    <scope>NUCLEOTIDE SEQUENCE [LARGE SCALE GENOMIC DNA]</scope>
    <source>
        <strain evidence="1 2">CGMCC 4.7097</strain>
    </source>
</reference>
<keyword evidence="2" id="KW-1185">Reference proteome</keyword>
<protein>
    <submittedName>
        <fullName evidence="1">Uncharacterized protein</fullName>
    </submittedName>
</protein>
<organism evidence="1 2">
    <name type="scientific">Saccharothrix carnea</name>
    <dbReference type="NCBI Taxonomy" id="1280637"/>
    <lineage>
        <taxon>Bacteria</taxon>
        <taxon>Bacillati</taxon>
        <taxon>Actinomycetota</taxon>
        <taxon>Actinomycetes</taxon>
        <taxon>Pseudonocardiales</taxon>
        <taxon>Pseudonocardiaceae</taxon>
        <taxon>Saccharothrix</taxon>
    </lineage>
</organism>
<sequence length="169" mass="18815">MSIIEQSSGQSNQTTAEFDFLVPQLPFIRLWASTAHFPEPPYISSYDNVGDCLTVASGAKSSFAFEPDPRDSSTWTTAEITDFEFLLNGTPEKPVQAWINVSLGEKQPPKFTVYVYDDGQRAGTIFGNYAGPLQKPSPFPGGSDNYFAKMHDGEGRWLWLYRLYGPVAQ</sequence>